<evidence type="ECO:0000256" key="10">
    <source>
        <dbReference type="SAM" id="Phobius"/>
    </source>
</evidence>
<dbReference type="PATRIC" id="fig|1736674.3.peg.3217"/>
<dbReference type="InterPro" id="IPR036942">
    <property type="entry name" value="Beta-barrel_TonB_sf"/>
</dbReference>
<accession>A0A0P0D8N6</accession>
<proteinExistence type="inferred from homology"/>
<dbReference type="SUPFAM" id="SSF49464">
    <property type="entry name" value="Carboxypeptidase regulatory domain-like"/>
    <property type="match status" value="1"/>
</dbReference>
<evidence type="ECO:0000256" key="2">
    <source>
        <dbReference type="ARBA" id="ARBA00022448"/>
    </source>
</evidence>
<dbReference type="PROSITE" id="PS52016">
    <property type="entry name" value="TONB_DEPENDENT_REC_3"/>
    <property type="match status" value="1"/>
</dbReference>
<dbReference type="EMBL" id="CP012898">
    <property type="protein sequence ID" value="ALJ06493.1"/>
    <property type="molecule type" value="Genomic_DNA"/>
</dbReference>
<dbReference type="InterPro" id="IPR000531">
    <property type="entry name" value="Beta-barrel_TonB"/>
</dbReference>
<evidence type="ECO:0000313" key="13">
    <source>
        <dbReference type="EMBL" id="ALJ06493.1"/>
    </source>
</evidence>
<evidence type="ECO:0000256" key="4">
    <source>
        <dbReference type="ARBA" id="ARBA00022692"/>
    </source>
</evidence>
<sequence length="1125" mass="126930">MKIKLTDVLFVKRKELLILIMRTFIFLLCTSMFSFTPNYVLSQNSKIRIEKDVTISVNEVFNIIKEQTTDYMFIYRDDLFNNFPEVQLKKGVIKLDKLLEESLSGGNVNLTVTPNKTILIRKKSPEDNVQRQISGKVVDEFGEPIPGVTVLIKGEGVGTSTNLEGVYHMIVPNIESVLIFSSIGYKSQEIKVGNQTSINITLKENLNQLGEVVINGVFERKAESFTGAAVTITKEELRKVGSQNIFQAIQNIDPSIALVEDFSLGSNPNNLPDMQIRGTSTFPSSEAEEFKGNYLQSPNQPLFILNGFEASVERVYDIDFNRIKRLTILKDAASKALYGSKAANGVIVIETETPTGQEVRITYNANLDLELPDLSSYNLTNSLQKLQAETLDGYYLSRDSGDYVELQQLYNSRLKLAQEGLNTDWMAVPLQNGIGQRHSIGVELGSEHLSILANLNYQKKSGAMKESFRENIGGNLTVMYKIDKIKFQNSISVTGNNTQESPYGDFSDYSKMNPYWRAYDLDGTIPYYSEYLTSDINFTNPLYNTTLETKDVSSYLNFVNNFYLEWDVLPSLKAIARVGIDLKRSDADEFYPGQHTLFDTETDDTRKGSYQVNNGKSSYFSGDFNVQYSKSLQKHFLFANGGFNVSERKYEETSHLAEGFPSSRLNDITFARTYALDASPTGISGISRELGFLAVGSYVYDNRFLSDVTLRTSASSQFGEDNRWSTFWSLGLGWNIHNEAFLRNSIVEQLKLRGSLGSTGNQNFNTNQSIVTYAYYQDKFYQDNPGSYLLNMGNSELQWETKFDYNIGLDTKIENLTLRLDYYESYTENLITDITLPYSTGFNSVNENLGKVKNSGIELNASYLVWSKGRNFFNVNFGITTNDNKIIELSDAMKSFNEAQDAIAGDDENNKPVIKYQDGMSMNAIWAVPSKGIDPATGLEVYVKQDGSTTYEWDANDMVVVGDSNSKYRGVFGISGEFEGFGISITARYLGGGQLYNQTLVDKVENVDMDYNVDQRVLTGRWQYQGQQTEFKGLRYYNYETGLYNYNVTPTKPTSRFVQDRKDFDIAAINVYYDFNKNVTDAIGAERLRIGFNANNVVQFSSIEIERGTSYPYAQSMSFSLTANF</sequence>
<keyword evidence="10" id="KW-1133">Transmembrane helix</keyword>
<evidence type="ECO:0000313" key="14">
    <source>
        <dbReference type="Proteomes" id="UP000057981"/>
    </source>
</evidence>
<evidence type="ECO:0000256" key="7">
    <source>
        <dbReference type="ARBA" id="ARBA00023237"/>
    </source>
</evidence>
<feature type="domain" description="TonB-dependent receptor-like beta-barrel" evidence="11">
    <location>
        <begin position="489"/>
        <end position="1097"/>
    </location>
</feature>
<name>A0A0P0D8N6_9FLAO</name>
<dbReference type="Proteomes" id="UP000057981">
    <property type="component" value="Chromosome"/>
</dbReference>
<dbReference type="OrthoDB" id="1094723at2"/>
<keyword evidence="14" id="KW-1185">Reference proteome</keyword>
<keyword evidence="6 8" id="KW-0472">Membrane</keyword>
<feature type="domain" description="TonB-dependent receptor plug" evidence="12">
    <location>
        <begin position="224"/>
        <end position="346"/>
    </location>
</feature>
<dbReference type="KEGG" id="ahz:APS56_15720"/>
<organism evidence="13 14">
    <name type="scientific">Pseudalgibacter alginicilyticus</name>
    <dbReference type="NCBI Taxonomy" id="1736674"/>
    <lineage>
        <taxon>Bacteria</taxon>
        <taxon>Pseudomonadati</taxon>
        <taxon>Bacteroidota</taxon>
        <taxon>Flavobacteriia</taxon>
        <taxon>Flavobacteriales</taxon>
        <taxon>Flavobacteriaceae</taxon>
        <taxon>Pseudalgibacter</taxon>
    </lineage>
</organism>
<dbReference type="InterPro" id="IPR023997">
    <property type="entry name" value="TonB-dep_OMP_SusC/RagA_CS"/>
</dbReference>
<evidence type="ECO:0000259" key="11">
    <source>
        <dbReference type="Pfam" id="PF00593"/>
    </source>
</evidence>
<dbReference type="InterPro" id="IPR012910">
    <property type="entry name" value="Plug_dom"/>
</dbReference>
<evidence type="ECO:0000256" key="1">
    <source>
        <dbReference type="ARBA" id="ARBA00004571"/>
    </source>
</evidence>
<dbReference type="Pfam" id="PF00593">
    <property type="entry name" value="TonB_dep_Rec_b-barrel"/>
    <property type="match status" value="1"/>
</dbReference>
<dbReference type="InterPro" id="IPR039426">
    <property type="entry name" value="TonB-dep_rcpt-like"/>
</dbReference>
<keyword evidence="3 8" id="KW-1134">Transmembrane beta strand</keyword>
<keyword evidence="2 8" id="KW-0813">Transport</keyword>
<evidence type="ECO:0000256" key="8">
    <source>
        <dbReference type="PROSITE-ProRule" id="PRU01360"/>
    </source>
</evidence>
<dbReference type="STRING" id="1736674.APS56_15720"/>
<dbReference type="InterPro" id="IPR023996">
    <property type="entry name" value="TonB-dep_OMP_SusC/RagA"/>
</dbReference>
<keyword evidence="7 8" id="KW-0998">Cell outer membrane</keyword>
<dbReference type="Pfam" id="PF07715">
    <property type="entry name" value="Plug"/>
    <property type="match status" value="1"/>
</dbReference>
<dbReference type="Gene3D" id="2.40.170.20">
    <property type="entry name" value="TonB-dependent receptor, beta-barrel domain"/>
    <property type="match status" value="1"/>
</dbReference>
<feature type="transmembrane region" description="Helical" evidence="10">
    <location>
        <begin position="16"/>
        <end position="35"/>
    </location>
</feature>
<dbReference type="AlphaFoldDB" id="A0A0P0D8N6"/>
<keyword evidence="4 8" id="KW-0812">Transmembrane</keyword>
<dbReference type="NCBIfam" id="TIGR04056">
    <property type="entry name" value="OMP_RagA_SusC"/>
    <property type="match status" value="1"/>
</dbReference>
<dbReference type="GO" id="GO:0009279">
    <property type="term" value="C:cell outer membrane"/>
    <property type="evidence" value="ECO:0007669"/>
    <property type="project" value="UniProtKB-SubCell"/>
</dbReference>
<dbReference type="Pfam" id="PF13715">
    <property type="entry name" value="CarbopepD_reg_2"/>
    <property type="match status" value="1"/>
</dbReference>
<dbReference type="Gene3D" id="2.170.130.10">
    <property type="entry name" value="TonB-dependent receptor, plug domain"/>
    <property type="match status" value="1"/>
</dbReference>
<evidence type="ECO:0000259" key="12">
    <source>
        <dbReference type="Pfam" id="PF07715"/>
    </source>
</evidence>
<comment type="similarity">
    <text evidence="8 9">Belongs to the TonB-dependent receptor family.</text>
</comment>
<evidence type="ECO:0000256" key="9">
    <source>
        <dbReference type="RuleBase" id="RU003357"/>
    </source>
</evidence>
<evidence type="ECO:0000256" key="5">
    <source>
        <dbReference type="ARBA" id="ARBA00023077"/>
    </source>
</evidence>
<dbReference type="NCBIfam" id="TIGR04057">
    <property type="entry name" value="SusC_RagA_signa"/>
    <property type="match status" value="1"/>
</dbReference>
<dbReference type="InterPro" id="IPR037066">
    <property type="entry name" value="Plug_dom_sf"/>
</dbReference>
<dbReference type="Gene3D" id="2.60.40.1120">
    <property type="entry name" value="Carboxypeptidase-like, regulatory domain"/>
    <property type="match status" value="1"/>
</dbReference>
<reference evidence="13 14" key="1">
    <citation type="submission" date="2015-10" db="EMBL/GenBank/DDBJ databases">
        <authorList>
            <person name="Gilbert D.G."/>
        </authorList>
    </citation>
    <scope>NUCLEOTIDE SEQUENCE [LARGE SCALE GENOMIC DNA]</scope>
    <source>
        <strain evidence="14">HZ-22</strain>
    </source>
</reference>
<protein>
    <submittedName>
        <fullName evidence="13">SusC/RagA family TonB-linked outer membrane protein</fullName>
    </submittedName>
</protein>
<keyword evidence="5 9" id="KW-0798">TonB box</keyword>
<dbReference type="SUPFAM" id="SSF56935">
    <property type="entry name" value="Porins"/>
    <property type="match status" value="1"/>
</dbReference>
<gene>
    <name evidence="13" type="ORF">APS56_15720</name>
</gene>
<dbReference type="InterPro" id="IPR008969">
    <property type="entry name" value="CarboxyPept-like_regulatory"/>
</dbReference>
<evidence type="ECO:0000256" key="6">
    <source>
        <dbReference type="ARBA" id="ARBA00023136"/>
    </source>
</evidence>
<comment type="subcellular location">
    <subcellularLocation>
        <location evidence="1 8">Cell outer membrane</location>
        <topology evidence="1 8">Multi-pass membrane protein</topology>
    </subcellularLocation>
</comment>
<evidence type="ECO:0000256" key="3">
    <source>
        <dbReference type="ARBA" id="ARBA00022452"/>
    </source>
</evidence>